<accession>A0A4P2QGX6</accession>
<dbReference type="AlphaFoldDB" id="A0A4P2QGX6"/>
<dbReference type="InterPro" id="IPR043519">
    <property type="entry name" value="NT_sf"/>
</dbReference>
<proteinExistence type="predicted"/>
<name>A0A4P2QGX6_SORCE</name>
<organism evidence="1 2">
    <name type="scientific">Sorangium cellulosum</name>
    <name type="common">Polyangium cellulosum</name>
    <dbReference type="NCBI Taxonomy" id="56"/>
    <lineage>
        <taxon>Bacteria</taxon>
        <taxon>Pseudomonadati</taxon>
        <taxon>Myxococcota</taxon>
        <taxon>Polyangia</taxon>
        <taxon>Polyangiales</taxon>
        <taxon>Polyangiaceae</taxon>
        <taxon>Sorangium</taxon>
    </lineage>
</organism>
<sequence length="189" mass="21127">MSRLSRTSADIDEPIRVVEYDPRWPIWYTADAGELSNALGARIREVQHFGSTSVPGMAAKPIIDILVSPLEWPLAAHDRRALEALGYQYLGEAGVVGREYFRRRGAHDTNLAVVEWGTSLWHDNLLLRDFLRAHEDAAAEYARSKEEAWQSGASTLLTYSERKGHAVTALLIAAKRWQTKQSSGRGDPV</sequence>
<dbReference type="SUPFAM" id="SSF81301">
    <property type="entry name" value="Nucleotidyltransferase"/>
    <property type="match status" value="1"/>
</dbReference>
<dbReference type="Gene3D" id="3.30.460.10">
    <property type="entry name" value="Beta Polymerase, domain 2"/>
    <property type="match status" value="1"/>
</dbReference>
<gene>
    <name evidence="1" type="ORF">SOCE836_011610</name>
</gene>
<protein>
    <recommendedName>
        <fullName evidence="3">GrpB family protein</fullName>
    </recommendedName>
</protein>
<dbReference type="EMBL" id="CP012672">
    <property type="protein sequence ID" value="AUX29075.1"/>
    <property type="molecule type" value="Genomic_DNA"/>
</dbReference>
<dbReference type="Proteomes" id="UP000295497">
    <property type="component" value="Chromosome"/>
</dbReference>
<dbReference type="PANTHER" id="PTHR34822">
    <property type="entry name" value="GRPB DOMAIN PROTEIN (AFU_ORTHOLOGUE AFUA_1G01530)"/>
    <property type="match status" value="1"/>
</dbReference>
<dbReference type="Pfam" id="PF04229">
    <property type="entry name" value="GrpB"/>
    <property type="match status" value="1"/>
</dbReference>
<dbReference type="PANTHER" id="PTHR34822:SF1">
    <property type="entry name" value="GRPB FAMILY PROTEIN"/>
    <property type="match status" value="1"/>
</dbReference>
<evidence type="ECO:0000313" key="1">
    <source>
        <dbReference type="EMBL" id="AUX29075.1"/>
    </source>
</evidence>
<dbReference type="InterPro" id="IPR007344">
    <property type="entry name" value="GrpB/CoaE"/>
</dbReference>
<evidence type="ECO:0008006" key="3">
    <source>
        <dbReference type="Google" id="ProtNLM"/>
    </source>
</evidence>
<reference evidence="1 2" key="1">
    <citation type="submission" date="2015-09" db="EMBL/GenBank/DDBJ databases">
        <title>Sorangium comparison.</title>
        <authorList>
            <person name="Zaburannyi N."/>
            <person name="Bunk B."/>
            <person name="Overmann J."/>
            <person name="Mueller R."/>
        </authorList>
    </citation>
    <scope>NUCLEOTIDE SEQUENCE [LARGE SCALE GENOMIC DNA]</scope>
    <source>
        <strain evidence="1 2">So ce836</strain>
    </source>
</reference>
<evidence type="ECO:0000313" key="2">
    <source>
        <dbReference type="Proteomes" id="UP000295497"/>
    </source>
</evidence>